<dbReference type="SMART" id="SM00408">
    <property type="entry name" value="IGc2"/>
    <property type="match status" value="2"/>
</dbReference>
<feature type="transmembrane region" description="Helical" evidence="1">
    <location>
        <begin position="506"/>
        <end position="527"/>
    </location>
</feature>
<dbReference type="Gene3D" id="2.60.40.10">
    <property type="entry name" value="Immunoglobulins"/>
    <property type="match status" value="4"/>
</dbReference>
<feature type="domain" description="Ig-like" evidence="2">
    <location>
        <begin position="94"/>
        <end position="186"/>
    </location>
</feature>
<dbReference type="PANTHER" id="PTHR46013:SF4">
    <property type="entry name" value="B-CELL RECEPTOR CD22-RELATED"/>
    <property type="match status" value="1"/>
</dbReference>
<dbReference type="InterPro" id="IPR013783">
    <property type="entry name" value="Ig-like_fold"/>
</dbReference>
<dbReference type="EMBL" id="QNUK01000204">
    <property type="protein sequence ID" value="KAF5898295.1"/>
    <property type="molecule type" value="Genomic_DNA"/>
</dbReference>
<dbReference type="Pfam" id="PF13895">
    <property type="entry name" value="Ig_2"/>
    <property type="match status" value="1"/>
</dbReference>
<name>A0A8J4UMZ8_CLAMG</name>
<feature type="domain" description="Ig-like" evidence="2">
    <location>
        <begin position="1"/>
        <end position="49"/>
    </location>
</feature>
<dbReference type="InterPro" id="IPR003598">
    <property type="entry name" value="Ig_sub2"/>
</dbReference>
<dbReference type="SMART" id="SM00409">
    <property type="entry name" value="IG"/>
    <property type="match status" value="2"/>
</dbReference>
<feature type="transmembrane region" description="Helical" evidence="1">
    <location>
        <begin position="62"/>
        <end position="86"/>
    </location>
</feature>
<evidence type="ECO:0000256" key="1">
    <source>
        <dbReference type="SAM" id="Phobius"/>
    </source>
</evidence>
<protein>
    <recommendedName>
        <fullName evidence="2">Ig-like domain-containing protein</fullName>
    </recommendedName>
</protein>
<proteinExistence type="predicted"/>
<dbReference type="AlphaFoldDB" id="A0A8J4UMZ8"/>
<keyword evidence="4" id="KW-1185">Reference proteome</keyword>
<feature type="non-terminal residue" evidence="3">
    <location>
        <position position="529"/>
    </location>
</feature>
<dbReference type="InterPro" id="IPR007110">
    <property type="entry name" value="Ig-like_dom"/>
</dbReference>
<comment type="caution">
    <text evidence="3">The sequence shown here is derived from an EMBL/GenBank/DDBJ whole genome shotgun (WGS) entry which is preliminary data.</text>
</comment>
<dbReference type="InterPro" id="IPR003599">
    <property type="entry name" value="Ig_sub"/>
</dbReference>
<feature type="non-terminal residue" evidence="3">
    <location>
        <position position="1"/>
    </location>
</feature>
<dbReference type="SUPFAM" id="SSF48726">
    <property type="entry name" value="Immunoglobulin"/>
    <property type="match status" value="3"/>
</dbReference>
<feature type="domain" description="Ig-like" evidence="2">
    <location>
        <begin position="398"/>
        <end position="495"/>
    </location>
</feature>
<dbReference type="InterPro" id="IPR036179">
    <property type="entry name" value="Ig-like_dom_sf"/>
</dbReference>
<gene>
    <name evidence="3" type="ORF">DAT39_012003</name>
</gene>
<organism evidence="3 4">
    <name type="scientific">Clarias magur</name>
    <name type="common">Asian catfish</name>
    <name type="synonym">Macropteronotus magur</name>
    <dbReference type="NCBI Taxonomy" id="1594786"/>
    <lineage>
        <taxon>Eukaryota</taxon>
        <taxon>Metazoa</taxon>
        <taxon>Chordata</taxon>
        <taxon>Craniata</taxon>
        <taxon>Vertebrata</taxon>
        <taxon>Euteleostomi</taxon>
        <taxon>Actinopterygii</taxon>
        <taxon>Neopterygii</taxon>
        <taxon>Teleostei</taxon>
        <taxon>Ostariophysi</taxon>
        <taxon>Siluriformes</taxon>
        <taxon>Clariidae</taxon>
        <taxon>Clarias</taxon>
    </lineage>
</organism>
<evidence type="ECO:0000313" key="3">
    <source>
        <dbReference type="EMBL" id="KAF5898295.1"/>
    </source>
</evidence>
<dbReference type="OrthoDB" id="8887244at2759"/>
<dbReference type="Proteomes" id="UP000727407">
    <property type="component" value="Unassembled WGS sequence"/>
</dbReference>
<evidence type="ECO:0000259" key="2">
    <source>
        <dbReference type="PROSITE" id="PS50835"/>
    </source>
</evidence>
<keyword evidence="1" id="KW-0472">Membrane</keyword>
<keyword evidence="1" id="KW-1133">Transmembrane helix</keyword>
<sequence length="529" mass="58390">SSQFVWSKNNEQLNTSGPVLHFPALTVRDSGSYTCTWKTNEMSGSKTISLQVEGDNPGRLPVWIIAVVTVGVIVIILVILGAGVYIRRKKDDAPEDNIIKAGEQTEVKSTPQPKEVSQQEDVAYASVCIKDNNLNNCSSQFVWSKNNEQFNTSGPVLHFPALTVRDSGSYTCTWKTNETSGSKTISLQVEGDFTQWKIWIIVLMIVVVIVIVAAGVSYWRERGKAPNLQNCGKSTEKAWAEEHTMFKVTMPELNHYPQLGEETSYKEEVTYASVCIKAKEQKPGSSNTTSDFEYVGDDKSNCTLLIHNVQFSYSGEYRFRFITNVDKGKWTGDPGVTLQTAGDRLPVWIIAVVTVGVIVIILVILGAGVYNRRKKDDAAEDNIVKAQEQTEVKSAPQPKEVSQQEEVAYASVCIKDNNLNNGLSGDGTLKQGDSLNLTCDVNCTHSSSQFVWSKNNEQFNTSGPVLHFPALTVRDSGNYTCTWETNETSGSKTISLQVEGETQQTVWIIVLVTIGIILILVTGAVIYNR</sequence>
<keyword evidence="1" id="KW-0812">Transmembrane</keyword>
<dbReference type="PANTHER" id="PTHR46013">
    <property type="entry name" value="VASCULAR CELL ADHESION MOLECULE 1"/>
    <property type="match status" value="1"/>
</dbReference>
<dbReference type="PROSITE" id="PS50835">
    <property type="entry name" value="IG_LIKE"/>
    <property type="match status" value="3"/>
</dbReference>
<accession>A0A8J4UMZ8</accession>
<feature type="transmembrane region" description="Helical" evidence="1">
    <location>
        <begin position="198"/>
        <end position="219"/>
    </location>
</feature>
<feature type="transmembrane region" description="Helical" evidence="1">
    <location>
        <begin position="347"/>
        <end position="370"/>
    </location>
</feature>
<evidence type="ECO:0000313" key="4">
    <source>
        <dbReference type="Proteomes" id="UP000727407"/>
    </source>
</evidence>
<reference evidence="3" key="1">
    <citation type="submission" date="2020-07" db="EMBL/GenBank/DDBJ databases">
        <title>Clarias magur genome sequencing, assembly and annotation.</title>
        <authorList>
            <person name="Kushwaha B."/>
            <person name="Kumar R."/>
            <person name="Das P."/>
            <person name="Joshi C.G."/>
            <person name="Kumar D."/>
            <person name="Nagpure N.S."/>
            <person name="Pandey M."/>
            <person name="Agarwal S."/>
            <person name="Srivastava S."/>
            <person name="Singh M."/>
            <person name="Sahoo L."/>
            <person name="Jayasankar P."/>
            <person name="Meher P.K."/>
            <person name="Koringa P.G."/>
            <person name="Iquebal M.A."/>
            <person name="Das S.P."/>
            <person name="Bit A."/>
            <person name="Patnaik S."/>
            <person name="Patel N."/>
            <person name="Shah T.M."/>
            <person name="Hinsu A."/>
            <person name="Jena J.K."/>
        </authorList>
    </citation>
    <scope>NUCLEOTIDE SEQUENCE</scope>
    <source>
        <strain evidence="3">CIFAMagur01</strain>
        <tissue evidence="3">Testis</tissue>
    </source>
</reference>